<evidence type="ECO:0000313" key="2">
    <source>
        <dbReference type="Proteomes" id="UP001221142"/>
    </source>
</evidence>
<keyword evidence="2" id="KW-1185">Reference proteome</keyword>
<dbReference type="EMBL" id="JARKIF010000087">
    <property type="protein sequence ID" value="KAJ7604910.1"/>
    <property type="molecule type" value="Genomic_DNA"/>
</dbReference>
<dbReference type="Proteomes" id="UP001221142">
    <property type="component" value="Unassembled WGS sequence"/>
</dbReference>
<sequence length="106" mass="11416">MGPLGRLVGFLGLLKCAELVLGLLEKSFEFRDPRSVILGCRSRLNVGVAGLGLGSQPLGVWGTILLIFNTQYKSLSGGVGGASPTFAQWRQANQRGHAHGQRRRSR</sequence>
<accession>A0AAD7F9A6</accession>
<proteinExistence type="predicted"/>
<comment type="caution">
    <text evidence="1">The sequence shown here is derived from an EMBL/GenBank/DDBJ whole genome shotgun (WGS) entry which is preliminary data.</text>
</comment>
<evidence type="ECO:0000313" key="1">
    <source>
        <dbReference type="EMBL" id="KAJ7604910.1"/>
    </source>
</evidence>
<protein>
    <submittedName>
        <fullName evidence="1">Uncharacterized protein</fullName>
    </submittedName>
</protein>
<organism evidence="1 2">
    <name type="scientific">Roridomyces roridus</name>
    <dbReference type="NCBI Taxonomy" id="1738132"/>
    <lineage>
        <taxon>Eukaryota</taxon>
        <taxon>Fungi</taxon>
        <taxon>Dikarya</taxon>
        <taxon>Basidiomycota</taxon>
        <taxon>Agaricomycotina</taxon>
        <taxon>Agaricomycetes</taxon>
        <taxon>Agaricomycetidae</taxon>
        <taxon>Agaricales</taxon>
        <taxon>Marasmiineae</taxon>
        <taxon>Mycenaceae</taxon>
        <taxon>Roridomyces</taxon>
    </lineage>
</organism>
<gene>
    <name evidence="1" type="ORF">FB45DRAFT_954871</name>
</gene>
<reference evidence="1" key="1">
    <citation type="submission" date="2023-03" db="EMBL/GenBank/DDBJ databases">
        <title>Massive genome expansion in bonnet fungi (Mycena s.s.) driven by repeated elements and novel gene families across ecological guilds.</title>
        <authorList>
            <consortium name="Lawrence Berkeley National Laboratory"/>
            <person name="Harder C.B."/>
            <person name="Miyauchi S."/>
            <person name="Viragh M."/>
            <person name="Kuo A."/>
            <person name="Thoen E."/>
            <person name="Andreopoulos B."/>
            <person name="Lu D."/>
            <person name="Skrede I."/>
            <person name="Drula E."/>
            <person name="Henrissat B."/>
            <person name="Morin E."/>
            <person name="Kohler A."/>
            <person name="Barry K."/>
            <person name="LaButti K."/>
            <person name="Morin E."/>
            <person name="Salamov A."/>
            <person name="Lipzen A."/>
            <person name="Mereny Z."/>
            <person name="Hegedus B."/>
            <person name="Baldrian P."/>
            <person name="Stursova M."/>
            <person name="Weitz H."/>
            <person name="Taylor A."/>
            <person name="Grigoriev I.V."/>
            <person name="Nagy L.G."/>
            <person name="Martin F."/>
            <person name="Kauserud H."/>
        </authorList>
    </citation>
    <scope>NUCLEOTIDE SEQUENCE</scope>
    <source>
        <strain evidence="1">9284</strain>
    </source>
</reference>
<dbReference type="AlphaFoldDB" id="A0AAD7F9A6"/>
<name>A0AAD7F9A6_9AGAR</name>